<dbReference type="PANTHER" id="PTHR43975">
    <property type="entry name" value="ZGC:101858"/>
    <property type="match status" value="1"/>
</dbReference>
<dbReference type="RefSeq" id="WP_197022985.1">
    <property type="nucleotide sequence ID" value="NZ_JBAFUR010000010.1"/>
</dbReference>
<reference evidence="1 2" key="1">
    <citation type="submission" date="2024-02" db="EMBL/GenBank/DDBJ databases">
        <title>Expansion and revision of Xanthobacter and proposal of Roseixanthobacter gen. nov.</title>
        <authorList>
            <person name="Soltysiak M.P.M."/>
            <person name="Jalihal A."/>
            <person name="Ory A."/>
            <person name="Chrisophersen C."/>
            <person name="Lee A.D."/>
            <person name="Boulton J."/>
            <person name="Springer M."/>
        </authorList>
    </citation>
    <scope>NUCLEOTIDE SEQUENCE [LARGE SCALE GENOMIC DNA]</scope>
    <source>
        <strain evidence="1 2">CB5</strain>
    </source>
</reference>
<sequence length="257" mass="26356">MTGAGSRGEGIGNGRAIAVLMAQAGARVVAADRDASALDATLAMIAETGVPGLGVVADVGDPAGCAQIVNGALERFGQLDVLVNNVGIVGPAGTAEDVDPEAWDDAFRINVKSVMLMARHAVPALRRSSAAAIVNVSSIVAQRGGHPSLCYPATKSAVLGMTTAMASHYGPAGIRVNSVMPGNVFTPMVTTRGMSEEMRLQRRENNLLKIEGTGWDVGYATLFLASQAARWITGVILPVDGGLTSSVPLPTPPVSRG</sequence>
<keyword evidence="1" id="KW-0560">Oxidoreductase</keyword>
<gene>
    <name evidence="1" type="ORF">V5F30_24035</name>
</gene>
<keyword evidence="2" id="KW-1185">Reference proteome</keyword>
<protein>
    <submittedName>
        <fullName evidence="1">SDR family oxidoreductase</fullName>
        <ecNumber evidence="1">1.-.-.-</ecNumber>
    </submittedName>
</protein>
<comment type="caution">
    <text evidence="1">The sequence shown here is derived from an EMBL/GenBank/DDBJ whole genome shotgun (WGS) entry which is preliminary data.</text>
</comment>
<dbReference type="EC" id="1.-.-.-" evidence="1"/>
<dbReference type="InterPro" id="IPR020904">
    <property type="entry name" value="Sc_DH/Rdtase_CS"/>
</dbReference>
<accession>A0ABW6ZQ07</accession>
<dbReference type="GO" id="GO:0016491">
    <property type="term" value="F:oxidoreductase activity"/>
    <property type="evidence" value="ECO:0007669"/>
    <property type="project" value="UniProtKB-KW"/>
</dbReference>
<dbReference type="PROSITE" id="PS00061">
    <property type="entry name" value="ADH_SHORT"/>
    <property type="match status" value="1"/>
</dbReference>
<dbReference type="Gene3D" id="3.40.50.720">
    <property type="entry name" value="NAD(P)-binding Rossmann-like Domain"/>
    <property type="match status" value="1"/>
</dbReference>
<dbReference type="PANTHER" id="PTHR43975:SF2">
    <property type="entry name" value="EG:BACR7A4.14 PROTEIN-RELATED"/>
    <property type="match status" value="1"/>
</dbReference>
<dbReference type="EMBL" id="JBAFUR010000010">
    <property type="protein sequence ID" value="MFG1255302.1"/>
    <property type="molecule type" value="Genomic_DNA"/>
</dbReference>
<evidence type="ECO:0000313" key="1">
    <source>
        <dbReference type="EMBL" id="MFG1255302.1"/>
    </source>
</evidence>
<dbReference type="CDD" id="cd05233">
    <property type="entry name" value="SDR_c"/>
    <property type="match status" value="1"/>
</dbReference>
<dbReference type="PRINTS" id="PR00081">
    <property type="entry name" value="GDHRDH"/>
</dbReference>
<proteinExistence type="predicted"/>
<dbReference type="SUPFAM" id="SSF51735">
    <property type="entry name" value="NAD(P)-binding Rossmann-fold domains"/>
    <property type="match status" value="1"/>
</dbReference>
<dbReference type="Pfam" id="PF13561">
    <property type="entry name" value="adh_short_C2"/>
    <property type="match status" value="1"/>
</dbReference>
<organism evidence="1 2">
    <name type="scientific">Xanthobacter aminoxidans</name>
    <dbReference type="NCBI Taxonomy" id="186280"/>
    <lineage>
        <taxon>Bacteria</taxon>
        <taxon>Pseudomonadati</taxon>
        <taxon>Pseudomonadota</taxon>
        <taxon>Alphaproteobacteria</taxon>
        <taxon>Hyphomicrobiales</taxon>
        <taxon>Xanthobacteraceae</taxon>
        <taxon>Xanthobacter</taxon>
    </lineage>
</organism>
<dbReference type="Proteomes" id="UP001604043">
    <property type="component" value="Unassembled WGS sequence"/>
</dbReference>
<evidence type="ECO:0000313" key="2">
    <source>
        <dbReference type="Proteomes" id="UP001604043"/>
    </source>
</evidence>
<dbReference type="PRINTS" id="PR00080">
    <property type="entry name" value="SDRFAMILY"/>
</dbReference>
<dbReference type="InterPro" id="IPR002347">
    <property type="entry name" value="SDR_fam"/>
</dbReference>
<name>A0ABW6ZQ07_9HYPH</name>
<dbReference type="InterPro" id="IPR036291">
    <property type="entry name" value="NAD(P)-bd_dom_sf"/>
</dbReference>